<reference evidence="1 2" key="1">
    <citation type="submission" date="2023-04" db="EMBL/GenBank/DDBJ databases">
        <title>Novel Pseudoalteromonas species isolated from Pacific coral.</title>
        <authorList>
            <person name="Videau P."/>
            <person name="Shlafstein M.D."/>
            <person name="Oline D.K."/>
            <person name="Strangman W.K."/>
            <person name="Hahnke R.L."/>
            <person name="Saw J.H."/>
            <person name="Ushijima B."/>
        </authorList>
    </citation>
    <scope>NUCLEOTIDE SEQUENCE [LARGE SCALE GENOMIC DNA]</scope>
    <source>
        <strain evidence="1 2">LMG 14908</strain>
    </source>
</reference>
<gene>
    <name evidence="1" type="ORF">QDH73_17655</name>
</gene>
<evidence type="ECO:0000313" key="1">
    <source>
        <dbReference type="EMBL" id="MDP4485836.1"/>
    </source>
</evidence>
<comment type="caution">
    <text evidence="1">The sequence shown here is derived from an EMBL/GenBank/DDBJ whole genome shotgun (WGS) entry which is preliminary data.</text>
</comment>
<proteinExistence type="predicted"/>
<organism evidence="1 2">
    <name type="scientific">Pseudoalteromonas distincta</name>
    <dbReference type="NCBI Taxonomy" id="77608"/>
    <lineage>
        <taxon>Bacteria</taxon>
        <taxon>Pseudomonadati</taxon>
        <taxon>Pseudomonadota</taxon>
        <taxon>Gammaproteobacteria</taxon>
        <taxon>Alteromonadales</taxon>
        <taxon>Pseudoalteromonadaceae</taxon>
        <taxon>Pseudoalteromonas</taxon>
    </lineage>
</organism>
<dbReference type="Gene3D" id="3.40.50.720">
    <property type="entry name" value="NAD(P)-binding Rossmann-like Domain"/>
    <property type="match status" value="1"/>
</dbReference>
<name>A0ABT9GIW8_9GAMM</name>
<dbReference type="EMBL" id="JASGWX010000018">
    <property type="protein sequence ID" value="MDP4485836.1"/>
    <property type="molecule type" value="Genomic_DNA"/>
</dbReference>
<evidence type="ECO:0000313" key="2">
    <source>
        <dbReference type="Proteomes" id="UP001242314"/>
    </source>
</evidence>
<keyword evidence="2" id="KW-1185">Reference proteome</keyword>
<dbReference type="Proteomes" id="UP001242314">
    <property type="component" value="Unassembled WGS sequence"/>
</dbReference>
<accession>A0ABT9GIW8</accession>
<dbReference type="RefSeq" id="WP_039486520.1">
    <property type="nucleotide sequence ID" value="NZ_JASGWX010000018.1"/>
</dbReference>
<protein>
    <submittedName>
        <fullName evidence="1">Epimerase</fullName>
    </submittedName>
</protein>
<sequence>MLLQQFVGSSSINKLHKLCLGDNEGNYRIGSNTFFTNDAGESKVSVTDYATAMVDVAQNAAHVNQYISIAY</sequence>